<evidence type="ECO:0000313" key="3">
    <source>
        <dbReference type="Proteomes" id="UP000325081"/>
    </source>
</evidence>
<organism evidence="2 3">
    <name type="scientific">Striga asiatica</name>
    <name type="common">Asiatic witchweed</name>
    <name type="synonym">Buchnera asiatica</name>
    <dbReference type="NCBI Taxonomy" id="4170"/>
    <lineage>
        <taxon>Eukaryota</taxon>
        <taxon>Viridiplantae</taxon>
        <taxon>Streptophyta</taxon>
        <taxon>Embryophyta</taxon>
        <taxon>Tracheophyta</taxon>
        <taxon>Spermatophyta</taxon>
        <taxon>Magnoliopsida</taxon>
        <taxon>eudicotyledons</taxon>
        <taxon>Gunneridae</taxon>
        <taxon>Pentapetalae</taxon>
        <taxon>asterids</taxon>
        <taxon>lamiids</taxon>
        <taxon>Lamiales</taxon>
        <taxon>Orobanchaceae</taxon>
        <taxon>Buchnereae</taxon>
        <taxon>Striga</taxon>
    </lineage>
</organism>
<dbReference type="Pfam" id="PF01221">
    <property type="entry name" value="Dynein_light"/>
    <property type="match status" value="1"/>
</dbReference>
<dbReference type="InterPro" id="IPR001372">
    <property type="entry name" value="Dynein_light_chain_typ-1/2"/>
</dbReference>
<sequence>MAHNASRRPSAAMNRHHPPLPIHPLPDPALAPPTTVQDISARFSKLRANHKKHAPHSSEPGPHPQPDPSFPTRRKDPTFSPASDTSCTTALTKSISQKERTSSFRSAMAAKIDVNEKLGSRKPCSDKGLKKDLTFVPSELVLSSLEKLEEVKRVEEGVNEGWRRSSVSCIPPVVNGGRRRSFCSSQAELASFLSGSGVRVVAANMPPLMQIHAVDCARKARDSLEKFTAKTLAFTLKKEFDGVYGPAWHCIVGTSFGSFVTHSMGGFMYFSMDHKLYILLFKTNVQRAEK</sequence>
<dbReference type="AlphaFoldDB" id="A0A5A7Q0W2"/>
<dbReference type="PANTHER" id="PTHR11886:SF80">
    <property type="entry name" value="OS01G0555600 PROTEIN"/>
    <property type="match status" value="1"/>
</dbReference>
<dbReference type="SMART" id="SM01375">
    <property type="entry name" value="Dynein_light"/>
    <property type="match status" value="1"/>
</dbReference>
<feature type="compositionally biased region" description="Basic residues" evidence="1">
    <location>
        <begin position="44"/>
        <end position="55"/>
    </location>
</feature>
<feature type="compositionally biased region" description="Pro residues" evidence="1">
    <location>
        <begin position="19"/>
        <end position="31"/>
    </location>
</feature>
<protein>
    <submittedName>
        <fullName evidence="2">Dynein light chain</fullName>
    </submittedName>
</protein>
<dbReference type="GO" id="GO:0007017">
    <property type="term" value="P:microtubule-based process"/>
    <property type="evidence" value="ECO:0007669"/>
    <property type="project" value="InterPro"/>
</dbReference>
<feature type="compositionally biased region" description="Polar residues" evidence="1">
    <location>
        <begin position="80"/>
        <end position="95"/>
    </location>
</feature>
<dbReference type="GO" id="GO:0005868">
    <property type="term" value="C:cytoplasmic dynein complex"/>
    <property type="evidence" value="ECO:0007669"/>
    <property type="project" value="TreeGrafter"/>
</dbReference>
<dbReference type="GO" id="GO:0045505">
    <property type="term" value="F:dynein intermediate chain binding"/>
    <property type="evidence" value="ECO:0007669"/>
    <property type="project" value="TreeGrafter"/>
</dbReference>
<name>A0A5A7Q0W2_STRAF</name>
<evidence type="ECO:0000313" key="2">
    <source>
        <dbReference type="EMBL" id="GER38526.1"/>
    </source>
</evidence>
<dbReference type="PANTHER" id="PTHR11886">
    <property type="entry name" value="DYNEIN LIGHT CHAIN"/>
    <property type="match status" value="1"/>
</dbReference>
<dbReference type="InterPro" id="IPR037177">
    <property type="entry name" value="DLC_sf"/>
</dbReference>
<feature type="region of interest" description="Disordered" evidence="1">
    <location>
        <begin position="1"/>
        <end position="105"/>
    </location>
</feature>
<proteinExistence type="predicted"/>
<evidence type="ECO:0000256" key="1">
    <source>
        <dbReference type="SAM" id="MobiDB-lite"/>
    </source>
</evidence>
<dbReference type="FunFam" id="3.30.740.10:FF:000003">
    <property type="entry name" value="Dynein light chain"/>
    <property type="match status" value="1"/>
</dbReference>
<dbReference type="Gene3D" id="3.30.740.10">
    <property type="entry name" value="Protein Inhibitor Of Neuronal Nitric Oxide Synthase"/>
    <property type="match status" value="1"/>
</dbReference>
<keyword evidence="3" id="KW-1185">Reference proteome</keyword>
<dbReference type="OrthoDB" id="6506078at2759"/>
<dbReference type="Proteomes" id="UP000325081">
    <property type="component" value="Unassembled WGS sequence"/>
</dbReference>
<reference evidence="3" key="1">
    <citation type="journal article" date="2019" name="Curr. Biol.">
        <title>Genome Sequence of Striga asiatica Provides Insight into the Evolution of Plant Parasitism.</title>
        <authorList>
            <person name="Yoshida S."/>
            <person name="Kim S."/>
            <person name="Wafula E.K."/>
            <person name="Tanskanen J."/>
            <person name="Kim Y.M."/>
            <person name="Honaas L."/>
            <person name="Yang Z."/>
            <person name="Spallek T."/>
            <person name="Conn C.E."/>
            <person name="Ichihashi Y."/>
            <person name="Cheong K."/>
            <person name="Cui S."/>
            <person name="Der J.P."/>
            <person name="Gundlach H."/>
            <person name="Jiao Y."/>
            <person name="Hori C."/>
            <person name="Ishida J.K."/>
            <person name="Kasahara H."/>
            <person name="Kiba T."/>
            <person name="Kim M.S."/>
            <person name="Koo N."/>
            <person name="Laohavisit A."/>
            <person name="Lee Y.H."/>
            <person name="Lumba S."/>
            <person name="McCourt P."/>
            <person name="Mortimer J.C."/>
            <person name="Mutuku J.M."/>
            <person name="Nomura T."/>
            <person name="Sasaki-Sekimoto Y."/>
            <person name="Seto Y."/>
            <person name="Wang Y."/>
            <person name="Wakatake T."/>
            <person name="Sakakibara H."/>
            <person name="Demura T."/>
            <person name="Yamaguchi S."/>
            <person name="Yoneyama K."/>
            <person name="Manabe R.I."/>
            <person name="Nelson D.C."/>
            <person name="Schulman A.H."/>
            <person name="Timko M.P."/>
            <person name="dePamphilis C.W."/>
            <person name="Choi D."/>
            <person name="Shirasu K."/>
        </authorList>
    </citation>
    <scope>NUCLEOTIDE SEQUENCE [LARGE SCALE GENOMIC DNA]</scope>
    <source>
        <strain evidence="3">cv. UVA1</strain>
    </source>
</reference>
<dbReference type="SUPFAM" id="SSF54648">
    <property type="entry name" value="DLC"/>
    <property type="match status" value="1"/>
</dbReference>
<dbReference type="EMBL" id="BKCP01005516">
    <property type="protein sequence ID" value="GER38526.1"/>
    <property type="molecule type" value="Genomic_DNA"/>
</dbReference>
<accession>A0A5A7Q0W2</accession>
<comment type="caution">
    <text evidence="2">The sequence shown here is derived from an EMBL/GenBank/DDBJ whole genome shotgun (WGS) entry which is preliminary data.</text>
</comment>
<gene>
    <name evidence="2" type="ORF">STAS_15039</name>
</gene>